<keyword evidence="2" id="KW-1185">Reference proteome</keyword>
<accession>A0A284VMX9</accession>
<reference evidence="2" key="1">
    <citation type="submission" date="2017-06" db="EMBL/GenBank/DDBJ databases">
        <authorList>
            <person name="Cremers G."/>
        </authorList>
    </citation>
    <scope>NUCLEOTIDE SEQUENCE [LARGE SCALE GENOMIC DNA]</scope>
</reference>
<evidence type="ECO:0000313" key="1">
    <source>
        <dbReference type="EMBL" id="SNQ60602.1"/>
    </source>
</evidence>
<proteinExistence type="predicted"/>
<dbReference type="AlphaFoldDB" id="A0A284VMX9"/>
<protein>
    <submittedName>
        <fullName evidence="1">Uncharacterized protein</fullName>
    </submittedName>
</protein>
<dbReference type="Proteomes" id="UP000218615">
    <property type="component" value="Unassembled WGS sequence"/>
</dbReference>
<gene>
    <name evidence="1" type="ORF">MNV_1950004</name>
</gene>
<evidence type="ECO:0000313" key="2">
    <source>
        <dbReference type="Proteomes" id="UP000218615"/>
    </source>
</evidence>
<name>A0A284VMX9_9EURY</name>
<dbReference type="EMBL" id="FZMP01000107">
    <property type="protein sequence ID" value="SNQ60602.1"/>
    <property type="molecule type" value="Genomic_DNA"/>
</dbReference>
<organism evidence="1 2">
    <name type="scientific">Candidatus Methanoperedens nitratireducens</name>
    <dbReference type="NCBI Taxonomy" id="1392998"/>
    <lineage>
        <taxon>Archaea</taxon>
        <taxon>Methanobacteriati</taxon>
        <taxon>Methanobacteriota</taxon>
        <taxon>Stenosarchaea group</taxon>
        <taxon>Methanomicrobia</taxon>
        <taxon>Methanosarcinales</taxon>
        <taxon>ANME-2 cluster</taxon>
        <taxon>Candidatus Methanoperedentaceae</taxon>
        <taxon>Candidatus Methanoperedens</taxon>
    </lineage>
</organism>
<sequence length="64" mass="7279">MDRARAIYNFLFVYYNVIKNFNGIVIFKKVEISSSYIVANAFDTNLPVLMAVNLTLKFGISGRP</sequence>